<evidence type="ECO:0000256" key="1">
    <source>
        <dbReference type="SAM" id="Phobius"/>
    </source>
</evidence>
<feature type="transmembrane region" description="Helical" evidence="1">
    <location>
        <begin position="198"/>
        <end position="219"/>
    </location>
</feature>
<feature type="transmembrane region" description="Helical" evidence="1">
    <location>
        <begin position="58"/>
        <end position="76"/>
    </location>
</feature>
<feature type="transmembrane region" description="Helical" evidence="1">
    <location>
        <begin position="147"/>
        <end position="167"/>
    </location>
</feature>
<comment type="caution">
    <text evidence="2">The sequence shown here is derived from an EMBL/GenBank/DDBJ whole genome shotgun (WGS) entry which is preliminary data.</text>
</comment>
<gene>
    <name evidence="2" type="ORF">ACFQ03_07005</name>
</gene>
<accession>A0ABW3D8W1</accession>
<keyword evidence="1" id="KW-0472">Membrane</keyword>
<keyword evidence="3" id="KW-1185">Reference proteome</keyword>
<protein>
    <submittedName>
        <fullName evidence="2">ABC transporter permease</fullName>
    </submittedName>
</protein>
<proteinExistence type="predicted"/>
<dbReference type="EMBL" id="JBHTIU010000025">
    <property type="protein sequence ID" value="MFD0868892.1"/>
    <property type="molecule type" value="Genomic_DNA"/>
</dbReference>
<reference evidence="3" key="1">
    <citation type="journal article" date="2019" name="Int. J. Syst. Evol. Microbiol.">
        <title>The Global Catalogue of Microorganisms (GCM) 10K type strain sequencing project: providing services to taxonomists for standard genome sequencing and annotation.</title>
        <authorList>
            <consortium name="The Broad Institute Genomics Platform"/>
            <consortium name="The Broad Institute Genome Sequencing Center for Infectious Disease"/>
            <person name="Wu L."/>
            <person name="Ma J."/>
        </authorList>
    </citation>
    <scope>NUCLEOTIDE SEQUENCE [LARGE SCALE GENOMIC DNA]</scope>
    <source>
        <strain evidence="3">CCUG 57263</strain>
    </source>
</reference>
<feature type="transmembrane region" description="Helical" evidence="1">
    <location>
        <begin position="174"/>
        <end position="192"/>
    </location>
</feature>
<evidence type="ECO:0000313" key="3">
    <source>
        <dbReference type="Proteomes" id="UP001597120"/>
    </source>
</evidence>
<keyword evidence="1" id="KW-1133">Transmembrane helix</keyword>
<feature type="transmembrane region" description="Helical" evidence="1">
    <location>
        <begin position="20"/>
        <end position="38"/>
    </location>
</feature>
<dbReference type="Proteomes" id="UP001597120">
    <property type="component" value="Unassembled WGS sequence"/>
</dbReference>
<name>A0ABW3D8W1_9BACL</name>
<keyword evidence="1" id="KW-0812">Transmembrane</keyword>
<feature type="transmembrane region" description="Helical" evidence="1">
    <location>
        <begin position="97"/>
        <end position="127"/>
    </location>
</feature>
<dbReference type="RefSeq" id="WP_225312520.1">
    <property type="nucleotide sequence ID" value="NZ_JBHTIU010000025.1"/>
</dbReference>
<dbReference type="Pfam" id="PF12730">
    <property type="entry name" value="ABC2_membrane_4"/>
    <property type="match status" value="1"/>
</dbReference>
<evidence type="ECO:0000313" key="2">
    <source>
        <dbReference type="EMBL" id="MFD0868892.1"/>
    </source>
</evidence>
<organism evidence="2 3">
    <name type="scientific">Paenibacillus residui</name>
    <dbReference type="NCBI Taxonomy" id="629724"/>
    <lineage>
        <taxon>Bacteria</taxon>
        <taxon>Bacillati</taxon>
        <taxon>Bacillota</taxon>
        <taxon>Bacilli</taxon>
        <taxon>Bacillales</taxon>
        <taxon>Paenibacillaceae</taxon>
        <taxon>Paenibacillus</taxon>
    </lineage>
</organism>
<sequence length="227" mass="24889">MLELMRLEMRKFPVGPYIRAAALANVVVLALICLVSIFGEVKEALSHYGMAFTLIDTIMRGIYIVFAAVLLSRIIIDEFRSRTITLLFMYPINRKKLLAAKLLIVVLFTLCAIFAGNLFVGIGFYVFNLVTPIVPEPITVSVAAQSLITMGMSALATSFLSLIPLFFGMRKHSIAATILSSLIVVMLVCQNVDGFSLYSVIAVPISLALLGISVAYMSIRHIKHADV</sequence>